<evidence type="ECO:0000256" key="2">
    <source>
        <dbReference type="SAM" id="MobiDB-lite"/>
    </source>
</evidence>
<dbReference type="PROSITE" id="PS50082">
    <property type="entry name" value="WD_REPEATS_2"/>
    <property type="match status" value="1"/>
</dbReference>
<dbReference type="PANTHER" id="PTHR45903:SF1">
    <property type="entry name" value="GLUTAMATE-RICH WD REPEAT-CONTAINING PROTEIN 1"/>
    <property type="match status" value="1"/>
</dbReference>
<comment type="caution">
    <text evidence="3">The sequence shown here is derived from an EMBL/GenBank/DDBJ whole genome shotgun (WGS) entry which is preliminary data.</text>
</comment>
<proteinExistence type="predicted"/>
<feature type="region of interest" description="Disordered" evidence="2">
    <location>
        <begin position="1"/>
        <end position="20"/>
    </location>
</feature>
<keyword evidence="4" id="KW-1185">Reference proteome</keyword>
<dbReference type="Gene3D" id="2.130.10.10">
    <property type="entry name" value="YVTN repeat-like/Quinoprotein amine dehydrogenase"/>
    <property type="match status" value="1"/>
</dbReference>
<evidence type="ECO:0000313" key="4">
    <source>
        <dbReference type="Proteomes" id="UP001567538"/>
    </source>
</evidence>
<reference evidence="3 4" key="1">
    <citation type="submission" date="2024-06" db="EMBL/GenBank/DDBJ databases">
        <title>A chromosome level genome sequence of Diviner's sage (Salvia divinorum).</title>
        <authorList>
            <person name="Ford S.A."/>
            <person name="Ro D.-K."/>
            <person name="Ness R.W."/>
            <person name="Phillips M.A."/>
        </authorList>
    </citation>
    <scope>NUCLEOTIDE SEQUENCE [LARGE SCALE GENOMIC DNA]</scope>
    <source>
        <strain evidence="3">SAF-2024a</strain>
        <tissue evidence="3">Leaf</tissue>
    </source>
</reference>
<dbReference type="InterPro" id="IPR036322">
    <property type="entry name" value="WD40_repeat_dom_sf"/>
</dbReference>
<evidence type="ECO:0000313" key="3">
    <source>
        <dbReference type="EMBL" id="KAL1549084.1"/>
    </source>
</evidence>
<evidence type="ECO:0000256" key="1">
    <source>
        <dbReference type="PROSITE-ProRule" id="PRU00221"/>
    </source>
</evidence>
<dbReference type="InterPro" id="IPR015943">
    <property type="entry name" value="WD40/YVTN_repeat-like_dom_sf"/>
</dbReference>
<organism evidence="3 4">
    <name type="scientific">Salvia divinorum</name>
    <name type="common">Maria pastora</name>
    <name type="synonym">Diviner's sage</name>
    <dbReference type="NCBI Taxonomy" id="28513"/>
    <lineage>
        <taxon>Eukaryota</taxon>
        <taxon>Viridiplantae</taxon>
        <taxon>Streptophyta</taxon>
        <taxon>Embryophyta</taxon>
        <taxon>Tracheophyta</taxon>
        <taxon>Spermatophyta</taxon>
        <taxon>Magnoliopsida</taxon>
        <taxon>eudicotyledons</taxon>
        <taxon>Gunneridae</taxon>
        <taxon>Pentapetalae</taxon>
        <taxon>asterids</taxon>
        <taxon>lamiids</taxon>
        <taxon>Lamiales</taxon>
        <taxon>Lamiaceae</taxon>
        <taxon>Nepetoideae</taxon>
        <taxon>Mentheae</taxon>
        <taxon>Salviinae</taxon>
        <taxon>Salvia</taxon>
        <taxon>Salvia subgen. Calosphace</taxon>
    </lineage>
</organism>
<accession>A0ABD1H1K3</accession>
<dbReference type="SMART" id="SM00320">
    <property type="entry name" value="WD40"/>
    <property type="match status" value="3"/>
</dbReference>
<gene>
    <name evidence="3" type="primary">HTD1</name>
    <name evidence="3" type="ORF">AAHA92_17230</name>
</gene>
<dbReference type="PANTHER" id="PTHR45903">
    <property type="entry name" value="GLUTAMATE-RICH WD REPEAT-CONTAINING PROTEIN 1"/>
    <property type="match status" value="1"/>
</dbReference>
<dbReference type="AlphaFoldDB" id="A0ABD1H1K3"/>
<keyword evidence="1" id="KW-0853">WD repeat</keyword>
<dbReference type="Proteomes" id="UP001567538">
    <property type="component" value="Unassembled WGS sequence"/>
</dbReference>
<sequence length="196" mass="21518">MESESSDSDEDNEEKGGGTKTLVLQVRKVSHEGGVNRIRAMPQHPHICASWADIGFVQVHFPSHLHALGEADTAANNGESNVFNQAPLVKFAGHKDEGYAIDWSLVVPGRLVSGDCKNHIHLWEPASESTWNVDSTPFVGHTASVEDLQWNPTEPYVFASCSINEIITIWDTRAGKSSAVSIKAHKAYVNVITWNM</sequence>
<dbReference type="SUPFAM" id="SSF50978">
    <property type="entry name" value="WD40 repeat-like"/>
    <property type="match status" value="1"/>
</dbReference>
<feature type="compositionally biased region" description="Acidic residues" evidence="2">
    <location>
        <begin position="1"/>
        <end position="13"/>
    </location>
</feature>
<dbReference type="InterPro" id="IPR001680">
    <property type="entry name" value="WD40_rpt"/>
</dbReference>
<protein>
    <submittedName>
        <fullName evidence="3">Hemolysin III domain membrane protein</fullName>
    </submittedName>
</protein>
<dbReference type="EMBL" id="JBEAFC010000007">
    <property type="protein sequence ID" value="KAL1549084.1"/>
    <property type="molecule type" value="Genomic_DNA"/>
</dbReference>
<feature type="repeat" description="WD" evidence="1">
    <location>
        <begin position="138"/>
        <end position="180"/>
    </location>
</feature>
<dbReference type="Pfam" id="PF00400">
    <property type="entry name" value="WD40"/>
    <property type="match status" value="1"/>
</dbReference>
<dbReference type="InterPro" id="IPR051972">
    <property type="entry name" value="Glutamate-rich_WD_repeat"/>
</dbReference>
<name>A0ABD1H1K3_SALDI</name>